<dbReference type="SMART" id="SM00062">
    <property type="entry name" value="PBPb"/>
    <property type="match status" value="1"/>
</dbReference>
<dbReference type="InterPro" id="IPR001638">
    <property type="entry name" value="Solute-binding_3/MltF_N"/>
</dbReference>
<dbReference type="Gene3D" id="3.40.190.10">
    <property type="entry name" value="Periplasmic binding protein-like II"/>
    <property type="match status" value="2"/>
</dbReference>
<evidence type="ECO:0000256" key="2">
    <source>
        <dbReference type="SAM" id="MobiDB-lite"/>
    </source>
</evidence>
<feature type="domain" description="Solute-binding protein family 3/N-terminal" evidence="3">
    <location>
        <begin position="73"/>
        <end position="292"/>
    </location>
</feature>
<name>A0A4P6ULJ7_9BURK</name>
<reference evidence="4 5" key="1">
    <citation type="submission" date="2018-07" db="EMBL/GenBank/DDBJ databases">
        <title>Exploring interactions and the metabolic potential of the ultra-small soil bacteria Hylemonella gracilis.</title>
        <authorList>
            <person name="Tyc O."/>
            <person name="Kulkarni P."/>
            <person name="Gawehns F."/>
            <person name="Hundscheid M."/>
            <person name="Zweers H."/>
            <person name="Garbeva P."/>
        </authorList>
    </citation>
    <scope>NUCLEOTIDE SEQUENCE [LARGE SCALE GENOMIC DNA]</scope>
    <source>
        <strain evidence="4 5">NS1</strain>
    </source>
</reference>
<dbReference type="OrthoDB" id="571173at2"/>
<evidence type="ECO:0000259" key="3">
    <source>
        <dbReference type="SMART" id="SM00062"/>
    </source>
</evidence>
<sequence length="307" mass="32436">MPGRSTMSLASPLSTASPSGGKCARAVRGLAWAGALLLTACALPPSLVSPPEPPEQLTAAAPAARAVLAPTGVLRVGVYAGSPLSLLEQPGDPSRNAGLAHDLGRVMAHWLGVPFELVRFDRLPDLMLAMGQGEVDFTVTWTSDLYGGDVNYSLPLLDLEQGYLAGPDTRLRAAPDLNTLASRQGGVKIGVLRGTGAQAPLARRHPQIEIVQLGSYTEASTRLAARQIEAFAASKSVLYPMAERLGDGARVLDGRWGLETVAIAIPKGRQAGMSYLSRFVLSVRREGYLQAAVRRADLRGTVEPAIR</sequence>
<evidence type="ECO:0000313" key="5">
    <source>
        <dbReference type="Proteomes" id="UP000292939"/>
    </source>
</evidence>
<dbReference type="PANTHER" id="PTHR35936">
    <property type="entry name" value="MEMBRANE-BOUND LYTIC MUREIN TRANSGLYCOSYLASE F"/>
    <property type="match status" value="1"/>
</dbReference>
<dbReference type="EMBL" id="CP031395">
    <property type="protein sequence ID" value="QBK05005.1"/>
    <property type="molecule type" value="Genomic_DNA"/>
</dbReference>
<accession>A0A4P6ULJ7</accession>
<gene>
    <name evidence="4" type="ORF">DW355_09700</name>
</gene>
<organism evidence="4 5">
    <name type="scientific">Hylemonella gracilis</name>
    <dbReference type="NCBI Taxonomy" id="80880"/>
    <lineage>
        <taxon>Bacteria</taxon>
        <taxon>Pseudomonadati</taxon>
        <taxon>Pseudomonadota</taxon>
        <taxon>Betaproteobacteria</taxon>
        <taxon>Burkholderiales</taxon>
        <taxon>Comamonadaceae</taxon>
        <taxon>Hylemonella</taxon>
    </lineage>
</organism>
<dbReference type="KEGG" id="hgr:DW355_09700"/>
<evidence type="ECO:0000313" key="4">
    <source>
        <dbReference type="EMBL" id="QBK05005.1"/>
    </source>
</evidence>
<feature type="region of interest" description="Disordered" evidence="2">
    <location>
        <begin position="1"/>
        <end position="20"/>
    </location>
</feature>
<evidence type="ECO:0000256" key="1">
    <source>
        <dbReference type="ARBA" id="ARBA00022729"/>
    </source>
</evidence>
<dbReference type="Proteomes" id="UP000292939">
    <property type="component" value="Chromosome"/>
</dbReference>
<dbReference type="AlphaFoldDB" id="A0A4P6ULJ7"/>
<dbReference type="SUPFAM" id="SSF53850">
    <property type="entry name" value="Periplasmic binding protein-like II"/>
    <property type="match status" value="1"/>
</dbReference>
<keyword evidence="1" id="KW-0732">Signal</keyword>
<protein>
    <submittedName>
        <fullName evidence="4">ABC transporter substrate-binding protein</fullName>
    </submittedName>
</protein>
<dbReference type="PANTHER" id="PTHR35936:SF17">
    <property type="entry name" value="ARGININE-BINDING EXTRACELLULAR PROTEIN ARTP"/>
    <property type="match status" value="1"/>
</dbReference>
<proteinExistence type="predicted"/>